<evidence type="ECO:0000256" key="6">
    <source>
        <dbReference type="ARBA" id="ARBA00023125"/>
    </source>
</evidence>
<keyword evidence="7" id="KW-0804">Transcription</keyword>
<protein>
    <submittedName>
        <fullName evidence="12">Response regulator</fullName>
    </submittedName>
</protein>
<dbReference type="InterPro" id="IPR001789">
    <property type="entry name" value="Sig_transdc_resp-reg_receiver"/>
</dbReference>
<evidence type="ECO:0000259" key="10">
    <source>
        <dbReference type="PROSITE" id="PS01124"/>
    </source>
</evidence>
<evidence type="ECO:0000256" key="4">
    <source>
        <dbReference type="ARBA" id="ARBA00023012"/>
    </source>
</evidence>
<dbReference type="CDD" id="cd17536">
    <property type="entry name" value="REC_YesN-like"/>
    <property type="match status" value="1"/>
</dbReference>
<dbReference type="PROSITE" id="PS00041">
    <property type="entry name" value="HTH_ARAC_FAMILY_1"/>
    <property type="match status" value="1"/>
</dbReference>
<evidence type="ECO:0000259" key="11">
    <source>
        <dbReference type="PROSITE" id="PS50110"/>
    </source>
</evidence>
<dbReference type="Proteomes" id="UP001596378">
    <property type="component" value="Unassembled WGS sequence"/>
</dbReference>
<dbReference type="InterPro" id="IPR011006">
    <property type="entry name" value="CheY-like_superfamily"/>
</dbReference>
<evidence type="ECO:0000313" key="12">
    <source>
        <dbReference type="EMBL" id="MFC7148443.1"/>
    </source>
</evidence>
<dbReference type="EMBL" id="JBHTAI010000004">
    <property type="protein sequence ID" value="MFC7148443.1"/>
    <property type="molecule type" value="Genomic_DNA"/>
</dbReference>
<keyword evidence="4" id="KW-0902">Two-component regulatory system</keyword>
<dbReference type="SMART" id="SM00448">
    <property type="entry name" value="REC"/>
    <property type="match status" value="1"/>
</dbReference>
<dbReference type="SUPFAM" id="SSF52172">
    <property type="entry name" value="CheY-like"/>
    <property type="match status" value="1"/>
</dbReference>
<dbReference type="PROSITE" id="PS01124">
    <property type="entry name" value="HTH_ARAC_FAMILY_2"/>
    <property type="match status" value="1"/>
</dbReference>
<gene>
    <name evidence="12" type="ORF">ACFQMJ_07900</name>
</gene>
<evidence type="ECO:0000256" key="3">
    <source>
        <dbReference type="ARBA" id="ARBA00022553"/>
    </source>
</evidence>
<feature type="modified residue" description="4-aspartylphosphate" evidence="8">
    <location>
        <position position="53"/>
    </location>
</feature>
<keyword evidence="5" id="KW-0805">Transcription regulation</keyword>
<feature type="domain" description="HTH araC/xylS-type" evidence="10">
    <location>
        <begin position="153"/>
        <end position="251"/>
    </location>
</feature>
<keyword evidence="2" id="KW-0963">Cytoplasm</keyword>
<comment type="subcellular location">
    <subcellularLocation>
        <location evidence="1">Cytoplasm</location>
    </subcellularLocation>
</comment>
<evidence type="ECO:0000256" key="8">
    <source>
        <dbReference type="PROSITE-ProRule" id="PRU00169"/>
    </source>
</evidence>
<dbReference type="RefSeq" id="WP_378050030.1">
    <property type="nucleotide sequence ID" value="NZ_JBHMDN010000023.1"/>
</dbReference>
<reference evidence="13" key="1">
    <citation type="journal article" date="2019" name="Int. J. Syst. Evol. Microbiol.">
        <title>The Global Catalogue of Microorganisms (GCM) 10K type strain sequencing project: providing services to taxonomists for standard genome sequencing and annotation.</title>
        <authorList>
            <consortium name="The Broad Institute Genomics Platform"/>
            <consortium name="The Broad Institute Genome Sequencing Center for Infectious Disease"/>
            <person name="Wu L."/>
            <person name="Ma J."/>
        </authorList>
    </citation>
    <scope>NUCLEOTIDE SEQUENCE [LARGE SCALE GENOMIC DNA]</scope>
    <source>
        <strain evidence="13">KCTC 12907</strain>
    </source>
</reference>
<dbReference type="InterPro" id="IPR018060">
    <property type="entry name" value="HTH_AraC"/>
</dbReference>
<dbReference type="Gene3D" id="3.40.50.2300">
    <property type="match status" value="1"/>
</dbReference>
<evidence type="ECO:0000256" key="1">
    <source>
        <dbReference type="ARBA" id="ARBA00004496"/>
    </source>
</evidence>
<dbReference type="PANTHER" id="PTHR42713">
    <property type="entry name" value="HISTIDINE KINASE-RELATED"/>
    <property type="match status" value="1"/>
</dbReference>
<keyword evidence="6" id="KW-0238">DNA-binding</keyword>
<comment type="caution">
    <text evidence="12">The sequence shown here is derived from an EMBL/GenBank/DDBJ whole genome shotgun (WGS) entry which is preliminary data.</text>
</comment>
<sequence>MNILLVEDEAVIRDGIVKLVEQVSGFRIVKQARNGKEALAYMRSSLPDCLVTDIRMQEMDGLTLIARARVLYPQLPVIVISGYGEFEYAQQALRYNVQDYLLKPIDRIELIASLQRVRGKVKKGETAFPEPAHSPAATENEPAGEKKNSSIIRKVKEYIHEHTSGDLRLQVLADHVHLSATYLCQLFKKEAELNLSEYIAEVRIARSKQLLSTTQLKIYEVARLSGFQSPKHFMLIFKQKVGTTAIQYREETVSTDIDESVIIRTKPEDERVSFEASQPL</sequence>
<name>A0ABW2F5E7_9BACL</name>
<dbReference type="Pfam" id="PF00072">
    <property type="entry name" value="Response_reg"/>
    <property type="match status" value="1"/>
</dbReference>
<dbReference type="PROSITE" id="PS50110">
    <property type="entry name" value="RESPONSE_REGULATORY"/>
    <property type="match status" value="1"/>
</dbReference>
<keyword evidence="13" id="KW-1185">Reference proteome</keyword>
<dbReference type="SMART" id="SM00342">
    <property type="entry name" value="HTH_ARAC"/>
    <property type="match status" value="1"/>
</dbReference>
<dbReference type="SUPFAM" id="SSF46689">
    <property type="entry name" value="Homeodomain-like"/>
    <property type="match status" value="2"/>
</dbReference>
<evidence type="ECO:0000256" key="9">
    <source>
        <dbReference type="SAM" id="MobiDB-lite"/>
    </source>
</evidence>
<dbReference type="Pfam" id="PF12833">
    <property type="entry name" value="HTH_18"/>
    <property type="match status" value="1"/>
</dbReference>
<feature type="region of interest" description="Disordered" evidence="9">
    <location>
        <begin position="125"/>
        <end position="148"/>
    </location>
</feature>
<organism evidence="12 13">
    <name type="scientific">Cohnella cellulosilytica</name>
    <dbReference type="NCBI Taxonomy" id="986710"/>
    <lineage>
        <taxon>Bacteria</taxon>
        <taxon>Bacillati</taxon>
        <taxon>Bacillota</taxon>
        <taxon>Bacilli</taxon>
        <taxon>Bacillales</taxon>
        <taxon>Paenibacillaceae</taxon>
        <taxon>Cohnella</taxon>
    </lineage>
</organism>
<keyword evidence="3 8" id="KW-0597">Phosphoprotein</keyword>
<evidence type="ECO:0000256" key="7">
    <source>
        <dbReference type="ARBA" id="ARBA00023163"/>
    </source>
</evidence>
<accession>A0ABW2F5E7</accession>
<dbReference type="PANTHER" id="PTHR42713:SF3">
    <property type="entry name" value="TRANSCRIPTIONAL REGULATORY PROTEIN HPTR"/>
    <property type="match status" value="1"/>
</dbReference>
<evidence type="ECO:0000313" key="13">
    <source>
        <dbReference type="Proteomes" id="UP001596378"/>
    </source>
</evidence>
<evidence type="ECO:0000256" key="5">
    <source>
        <dbReference type="ARBA" id="ARBA00023015"/>
    </source>
</evidence>
<dbReference type="InterPro" id="IPR009057">
    <property type="entry name" value="Homeodomain-like_sf"/>
</dbReference>
<feature type="domain" description="Response regulatory" evidence="11">
    <location>
        <begin position="2"/>
        <end position="118"/>
    </location>
</feature>
<dbReference type="InterPro" id="IPR018062">
    <property type="entry name" value="HTH_AraC-typ_CS"/>
</dbReference>
<dbReference type="InterPro" id="IPR051552">
    <property type="entry name" value="HptR"/>
</dbReference>
<dbReference type="Gene3D" id="1.10.10.60">
    <property type="entry name" value="Homeodomain-like"/>
    <property type="match status" value="2"/>
</dbReference>
<proteinExistence type="predicted"/>
<evidence type="ECO:0000256" key="2">
    <source>
        <dbReference type="ARBA" id="ARBA00022490"/>
    </source>
</evidence>